<dbReference type="EMBL" id="BATA01000004">
    <property type="protein sequence ID" value="GAD51551.1"/>
    <property type="molecule type" value="Genomic_DNA"/>
</dbReference>
<evidence type="ECO:0000313" key="1">
    <source>
        <dbReference type="EMBL" id="GAD51551.1"/>
    </source>
</evidence>
<gene>
    <name evidence="1" type="ORF">MBEHAL_0311</name>
</gene>
<organism evidence="1 2">
    <name type="scientific">Halarchaeum acidiphilum MH1-52-1</name>
    <dbReference type="NCBI Taxonomy" id="1261545"/>
    <lineage>
        <taxon>Archaea</taxon>
        <taxon>Methanobacteriati</taxon>
        <taxon>Methanobacteriota</taxon>
        <taxon>Stenosarchaea group</taxon>
        <taxon>Halobacteria</taxon>
        <taxon>Halobacteriales</taxon>
        <taxon>Halobacteriaceae</taxon>
    </lineage>
</organism>
<dbReference type="Proteomes" id="UP000016986">
    <property type="component" value="Unassembled WGS sequence"/>
</dbReference>
<proteinExistence type="predicted"/>
<dbReference type="AlphaFoldDB" id="U2YD27"/>
<accession>U2YD27</accession>
<reference evidence="1 2" key="1">
    <citation type="submission" date="2013-09" db="EMBL/GenBank/DDBJ databases">
        <title>Whole genome sequencing of Halarchaeum acidiphilum strain MH1-52-1.</title>
        <authorList>
            <person name="Shimane Y."/>
            <person name="Minegishi H."/>
            <person name="Nishi S."/>
            <person name="Echigo A."/>
            <person name="Shuto A."/>
            <person name="Konishi M."/>
            <person name="Ito T."/>
            <person name="Ohkuma M."/>
            <person name="Ohta Y."/>
            <person name="Nagano Y."/>
            <person name="Tsubouchi T."/>
            <person name="Mori K."/>
            <person name="Usui K."/>
            <person name="Kamekura M."/>
            <person name="Usami R."/>
            <person name="Takaki Y."/>
            <person name="Hatada Y."/>
        </authorList>
    </citation>
    <scope>NUCLEOTIDE SEQUENCE [LARGE SCALE GENOMIC DNA]</scope>
    <source>
        <strain evidence="1 2">JCM 16109</strain>
    </source>
</reference>
<protein>
    <submittedName>
        <fullName evidence="1">Uncharacterized protein</fullName>
    </submittedName>
</protein>
<keyword evidence="2" id="KW-1185">Reference proteome</keyword>
<name>U2YD27_9EURY</name>
<evidence type="ECO:0000313" key="2">
    <source>
        <dbReference type="Proteomes" id="UP000016986"/>
    </source>
</evidence>
<comment type="caution">
    <text evidence="1">The sequence shown here is derived from an EMBL/GenBank/DDBJ whole genome shotgun (WGS) entry which is preliminary data.</text>
</comment>
<sequence>MRGCPEGAGGEKRFVTRDVATDGCTLSRAAIDHGVRRPANTLK</sequence>